<dbReference type="HAMAP" id="MF_01337_B">
    <property type="entry name" value="Ribosomal_uL18_B"/>
    <property type="match status" value="1"/>
</dbReference>
<evidence type="ECO:0000256" key="2">
    <source>
        <dbReference type="ARBA" id="ARBA00022730"/>
    </source>
</evidence>
<dbReference type="PANTHER" id="PTHR12899:SF3">
    <property type="entry name" value="LARGE RIBOSOMAL SUBUNIT PROTEIN UL18M"/>
    <property type="match status" value="1"/>
</dbReference>
<dbReference type="NCBIfam" id="TIGR00060">
    <property type="entry name" value="L18_bact"/>
    <property type="match status" value="1"/>
</dbReference>
<reference evidence="10" key="1">
    <citation type="submission" date="2017-09" db="EMBL/GenBank/DDBJ databases">
        <authorList>
            <person name="Varghese N."/>
            <person name="Submissions S."/>
        </authorList>
    </citation>
    <scope>NUCLEOTIDE SEQUENCE [LARGE SCALE GENOMIC DNA]</scope>
    <source>
        <strain evidence="10">CGMCC 1.12803</strain>
    </source>
</reference>
<sequence length="117" mass="12698">MAGKKLSRRERIKKGIRKRLTGSENRPRLSVYRSNKGIYAQIINDETGKTIVAASSLSKDFNASGNKSEQSAAVGKLVAEKAVAAGLKEVVFDRNGYLYHGRVKSLAEGAREGGLVF</sequence>
<dbReference type="GO" id="GO:0003735">
    <property type="term" value="F:structural constituent of ribosome"/>
    <property type="evidence" value="ECO:0007669"/>
    <property type="project" value="InterPro"/>
</dbReference>
<dbReference type="InterPro" id="IPR004389">
    <property type="entry name" value="Ribosomal_uL18_bac-type"/>
</dbReference>
<dbReference type="InterPro" id="IPR005484">
    <property type="entry name" value="Ribosomal_uL18_bac/plant/anim"/>
</dbReference>
<dbReference type="EMBL" id="OCMT01000003">
    <property type="protein sequence ID" value="SOD18448.1"/>
    <property type="molecule type" value="Genomic_DNA"/>
</dbReference>
<dbReference type="PANTHER" id="PTHR12899">
    <property type="entry name" value="39S RIBOSOMAL PROTEIN L18, MITOCHONDRIAL"/>
    <property type="match status" value="1"/>
</dbReference>
<keyword evidence="4 7" id="KW-0689">Ribosomal protein</keyword>
<gene>
    <name evidence="7" type="primary">rplR</name>
    <name evidence="9" type="ORF">SAMN06297358_3012</name>
</gene>
<dbReference type="Proteomes" id="UP000219281">
    <property type="component" value="Unassembled WGS sequence"/>
</dbReference>
<protein>
    <recommendedName>
        <fullName evidence="6 7">Large ribosomal subunit protein uL18</fullName>
    </recommendedName>
</protein>
<name>A0A286A956_9SPHI</name>
<evidence type="ECO:0000256" key="8">
    <source>
        <dbReference type="SAM" id="MobiDB-lite"/>
    </source>
</evidence>
<evidence type="ECO:0000313" key="10">
    <source>
        <dbReference type="Proteomes" id="UP000219281"/>
    </source>
</evidence>
<keyword evidence="5 7" id="KW-0687">Ribonucleoprotein</keyword>
<keyword evidence="2 7" id="KW-0699">rRNA-binding</keyword>
<evidence type="ECO:0000256" key="7">
    <source>
        <dbReference type="HAMAP-Rule" id="MF_01337"/>
    </source>
</evidence>
<dbReference type="GO" id="GO:0006412">
    <property type="term" value="P:translation"/>
    <property type="evidence" value="ECO:0007669"/>
    <property type="project" value="UniProtKB-UniRule"/>
</dbReference>
<comment type="similarity">
    <text evidence="1 7">Belongs to the universal ribosomal protein uL18 family.</text>
</comment>
<dbReference type="AlphaFoldDB" id="A0A286A956"/>
<evidence type="ECO:0000256" key="4">
    <source>
        <dbReference type="ARBA" id="ARBA00022980"/>
    </source>
</evidence>
<dbReference type="OrthoDB" id="9810939at2"/>
<feature type="region of interest" description="Disordered" evidence="8">
    <location>
        <begin position="1"/>
        <end position="20"/>
    </location>
</feature>
<evidence type="ECO:0000256" key="5">
    <source>
        <dbReference type="ARBA" id="ARBA00023274"/>
    </source>
</evidence>
<dbReference type="GO" id="GO:0022625">
    <property type="term" value="C:cytosolic large ribosomal subunit"/>
    <property type="evidence" value="ECO:0007669"/>
    <property type="project" value="TreeGrafter"/>
</dbReference>
<accession>A0A286A956</accession>
<evidence type="ECO:0000313" key="9">
    <source>
        <dbReference type="EMBL" id="SOD18448.1"/>
    </source>
</evidence>
<organism evidence="9 10">
    <name type="scientific">Pedobacter xixiisoli</name>
    <dbReference type="NCBI Taxonomy" id="1476464"/>
    <lineage>
        <taxon>Bacteria</taxon>
        <taxon>Pseudomonadati</taxon>
        <taxon>Bacteroidota</taxon>
        <taxon>Sphingobacteriia</taxon>
        <taxon>Sphingobacteriales</taxon>
        <taxon>Sphingobacteriaceae</taxon>
        <taxon>Pedobacter</taxon>
    </lineage>
</organism>
<dbReference type="CDD" id="cd00432">
    <property type="entry name" value="Ribosomal_L18_L5e"/>
    <property type="match status" value="1"/>
</dbReference>
<dbReference type="FunFam" id="3.30.420.100:FF:000001">
    <property type="entry name" value="50S ribosomal protein L18"/>
    <property type="match status" value="1"/>
</dbReference>
<dbReference type="SUPFAM" id="SSF53137">
    <property type="entry name" value="Translational machinery components"/>
    <property type="match status" value="1"/>
</dbReference>
<evidence type="ECO:0000256" key="6">
    <source>
        <dbReference type="ARBA" id="ARBA00035197"/>
    </source>
</evidence>
<evidence type="ECO:0000256" key="1">
    <source>
        <dbReference type="ARBA" id="ARBA00007116"/>
    </source>
</evidence>
<dbReference type="Gene3D" id="3.30.420.100">
    <property type="match status" value="1"/>
</dbReference>
<comment type="function">
    <text evidence="7">This is one of the proteins that bind and probably mediate the attachment of the 5S RNA into the large ribosomal subunit, where it forms part of the central protuberance.</text>
</comment>
<dbReference type="InterPro" id="IPR057268">
    <property type="entry name" value="Ribosomal_L18"/>
</dbReference>
<keyword evidence="3 7" id="KW-0694">RNA-binding</keyword>
<comment type="subunit">
    <text evidence="7">Part of the 50S ribosomal subunit; part of the 5S rRNA/L5/L18/L25 subcomplex. Contacts the 5S and 23S rRNAs.</text>
</comment>
<evidence type="ECO:0000256" key="3">
    <source>
        <dbReference type="ARBA" id="ARBA00022884"/>
    </source>
</evidence>
<dbReference type="Pfam" id="PF00861">
    <property type="entry name" value="Ribosomal_L18p"/>
    <property type="match status" value="1"/>
</dbReference>
<dbReference type="GO" id="GO:0008097">
    <property type="term" value="F:5S rRNA binding"/>
    <property type="evidence" value="ECO:0007669"/>
    <property type="project" value="TreeGrafter"/>
</dbReference>
<proteinExistence type="inferred from homology"/>
<keyword evidence="10" id="KW-1185">Reference proteome</keyword>